<feature type="region of interest" description="Disordered" evidence="10">
    <location>
        <begin position="1"/>
        <end position="71"/>
    </location>
</feature>
<keyword evidence="4 9" id="KW-0863">Zinc-finger</keyword>
<evidence type="ECO:0000256" key="8">
    <source>
        <dbReference type="ARBA" id="ARBA00023306"/>
    </source>
</evidence>
<dbReference type="SUPFAM" id="SSF57850">
    <property type="entry name" value="RING/U-box"/>
    <property type="match status" value="1"/>
</dbReference>
<dbReference type="RefSeq" id="XP_037218257.1">
    <property type="nucleotide sequence ID" value="XM_037365015.1"/>
</dbReference>
<evidence type="ECO:0000256" key="4">
    <source>
        <dbReference type="ARBA" id="ARBA00022771"/>
    </source>
</evidence>
<evidence type="ECO:0000313" key="12">
    <source>
        <dbReference type="EMBL" id="KAF7298869.1"/>
    </source>
</evidence>
<dbReference type="PROSITE" id="PS50089">
    <property type="entry name" value="ZF_RING_2"/>
    <property type="match status" value="1"/>
</dbReference>
<dbReference type="PANTHER" id="PTHR16079">
    <property type="entry name" value="UBIQUITIN LIGASE PROTEIN CHFR"/>
    <property type="match status" value="1"/>
</dbReference>
<comment type="caution">
    <text evidence="12">The sequence shown here is derived from an EMBL/GenBank/DDBJ whole genome shotgun (WGS) entry which is preliminary data.</text>
</comment>
<name>A0A8H6W4E4_9AGAR</name>
<evidence type="ECO:0000256" key="9">
    <source>
        <dbReference type="PROSITE-ProRule" id="PRU00175"/>
    </source>
</evidence>
<dbReference type="GO" id="GO:0004842">
    <property type="term" value="F:ubiquitin-protein transferase activity"/>
    <property type="evidence" value="ECO:0007669"/>
    <property type="project" value="TreeGrafter"/>
</dbReference>
<dbReference type="InterPro" id="IPR040909">
    <property type="entry name" value="CHFR_Znf-CRD"/>
</dbReference>
<feature type="compositionally biased region" description="Acidic residues" evidence="10">
    <location>
        <begin position="454"/>
        <end position="464"/>
    </location>
</feature>
<gene>
    <name evidence="12" type="ORF">MIND_00834700</name>
</gene>
<dbReference type="Pfam" id="PF17979">
    <property type="entry name" value="zf-CRD"/>
    <property type="match status" value="1"/>
</dbReference>
<evidence type="ECO:0000256" key="2">
    <source>
        <dbReference type="ARBA" id="ARBA00022679"/>
    </source>
</evidence>
<organism evidence="12 13">
    <name type="scientific">Mycena indigotica</name>
    <dbReference type="NCBI Taxonomy" id="2126181"/>
    <lineage>
        <taxon>Eukaryota</taxon>
        <taxon>Fungi</taxon>
        <taxon>Dikarya</taxon>
        <taxon>Basidiomycota</taxon>
        <taxon>Agaricomycotina</taxon>
        <taxon>Agaricomycetes</taxon>
        <taxon>Agaricomycetidae</taxon>
        <taxon>Agaricales</taxon>
        <taxon>Marasmiineae</taxon>
        <taxon>Mycenaceae</taxon>
        <taxon>Mycena</taxon>
    </lineage>
</organism>
<dbReference type="InterPro" id="IPR013083">
    <property type="entry name" value="Znf_RING/FYVE/PHD"/>
</dbReference>
<protein>
    <submittedName>
        <fullName evidence="12">RING-type domain-containing protein</fullName>
    </submittedName>
</protein>
<dbReference type="GO" id="GO:0005634">
    <property type="term" value="C:nucleus"/>
    <property type="evidence" value="ECO:0007669"/>
    <property type="project" value="UniProtKB-SubCell"/>
</dbReference>
<keyword evidence="3" id="KW-0479">Metal-binding</keyword>
<proteinExistence type="predicted"/>
<dbReference type="GO" id="GO:0008270">
    <property type="term" value="F:zinc ion binding"/>
    <property type="evidence" value="ECO:0007669"/>
    <property type="project" value="UniProtKB-KW"/>
</dbReference>
<feature type="compositionally biased region" description="Basic and acidic residues" evidence="10">
    <location>
        <begin position="46"/>
        <end position="60"/>
    </location>
</feature>
<feature type="region of interest" description="Disordered" evidence="10">
    <location>
        <begin position="434"/>
        <end position="506"/>
    </location>
</feature>
<comment type="subcellular location">
    <subcellularLocation>
        <location evidence="1">Nucleus</location>
    </subcellularLocation>
</comment>
<sequence>MADSDPGTVDSVPLSTNIEAPPDTLQPRAQLKRTASAASLTGALDPSRKRMKEEGSEHDSQSSAGDALTGGNITEELVEQLTLELQCGCCSSLVYRPVLVHPCQHFFCGSCCVLWIRNGGTNCPACRGLSTTVTPFRPLQTILDLLLRAAPQKARTERERQQADEIYSGTSMRIPAPRELSPEPDINPSDYARPCPTCLPGNAYGWNCPQPIVDPNIDPDHAWLLDDGSPPGHALCGNCENLLALASPMTSKCDFCQVSFCGITAQGRCVATTLLSQQLHELHDLGDMIQSAKVYEAFCSNTVEVDIMLDYLTTQRMTPRHIYQDIVTHIQAQPRGFLPLVEQELFVDVHPLPAGIDPDPQAPRNKICRGCAAEVFFYGLRDWFLRERAKGFLEEAILGKKNCENGAECTRQGELEHAREFNHMVPFVGSPSHTGEVAAVNPLPASAPPAPENTSDDDDEEEADVILNMGEVDLSFESDVLPTPPAQATTIPSASGPEEDQEMLDA</sequence>
<evidence type="ECO:0000256" key="7">
    <source>
        <dbReference type="ARBA" id="ARBA00023242"/>
    </source>
</evidence>
<dbReference type="InterPro" id="IPR052256">
    <property type="entry name" value="E3_ubiquitin-ligase_CHFR"/>
</dbReference>
<reference evidence="12" key="1">
    <citation type="submission" date="2020-05" db="EMBL/GenBank/DDBJ databases">
        <title>Mycena genomes resolve the evolution of fungal bioluminescence.</title>
        <authorList>
            <person name="Tsai I.J."/>
        </authorList>
    </citation>
    <scope>NUCLEOTIDE SEQUENCE</scope>
    <source>
        <strain evidence="12">171206Taipei</strain>
    </source>
</reference>
<evidence type="ECO:0000256" key="1">
    <source>
        <dbReference type="ARBA" id="ARBA00004123"/>
    </source>
</evidence>
<dbReference type="GO" id="GO:0016567">
    <property type="term" value="P:protein ubiquitination"/>
    <property type="evidence" value="ECO:0007669"/>
    <property type="project" value="TreeGrafter"/>
</dbReference>
<dbReference type="GeneID" id="59347531"/>
<feature type="domain" description="RING-type" evidence="11">
    <location>
        <begin position="87"/>
        <end position="127"/>
    </location>
</feature>
<dbReference type="AlphaFoldDB" id="A0A8H6W4E4"/>
<dbReference type="InterPro" id="IPR001841">
    <property type="entry name" value="Znf_RING"/>
</dbReference>
<dbReference type="EMBL" id="JACAZF010000007">
    <property type="protein sequence ID" value="KAF7298869.1"/>
    <property type="molecule type" value="Genomic_DNA"/>
</dbReference>
<dbReference type="Proteomes" id="UP000636479">
    <property type="component" value="Unassembled WGS sequence"/>
</dbReference>
<dbReference type="Pfam" id="PF00097">
    <property type="entry name" value="zf-C3HC4"/>
    <property type="match status" value="1"/>
</dbReference>
<evidence type="ECO:0000256" key="6">
    <source>
        <dbReference type="ARBA" id="ARBA00022833"/>
    </source>
</evidence>
<keyword evidence="13" id="KW-1185">Reference proteome</keyword>
<dbReference type="OrthoDB" id="1305878at2759"/>
<evidence type="ECO:0000256" key="3">
    <source>
        <dbReference type="ARBA" id="ARBA00022723"/>
    </source>
</evidence>
<keyword evidence="5" id="KW-0833">Ubl conjugation pathway</keyword>
<evidence type="ECO:0000256" key="10">
    <source>
        <dbReference type="SAM" id="MobiDB-lite"/>
    </source>
</evidence>
<keyword evidence="7" id="KW-0539">Nucleus</keyword>
<feature type="compositionally biased region" description="Acidic residues" evidence="10">
    <location>
        <begin position="497"/>
        <end position="506"/>
    </location>
</feature>
<keyword evidence="6" id="KW-0862">Zinc</keyword>
<accession>A0A8H6W4E4</accession>
<keyword evidence="2" id="KW-0808">Transferase</keyword>
<evidence type="ECO:0000259" key="11">
    <source>
        <dbReference type="PROSITE" id="PS50089"/>
    </source>
</evidence>
<dbReference type="Gene3D" id="3.30.40.10">
    <property type="entry name" value="Zinc/RING finger domain, C3HC4 (zinc finger)"/>
    <property type="match status" value="1"/>
</dbReference>
<evidence type="ECO:0000313" key="13">
    <source>
        <dbReference type="Proteomes" id="UP000636479"/>
    </source>
</evidence>
<dbReference type="PANTHER" id="PTHR16079:SF4">
    <property type="entry name" value="E3 UBIQUITIN-PROTEIN LIGASE CHFR"/>
    <property type="match status" value="1"/>
</dbReference>
<dbReference type="InterPro" id="IPR018957">
    <property type="entry name" value="Znf_C3HC4_RING-type"/>
</dbReference>
<evidence type="ECO:0000256" key="5">
    <source>
        <dbReference type="ARBA" id="ARBA00022786"/>
    </source>
</evidence>
<dbReference type="GO" id="GO:0006511">
    <property type="term" value="P:ubiquitin-dependent protein catabolic process"/>
    <property type="evidence" value="ECO:0007669"/>
    <property type="project" value="TreeGrafter"/>
</dbReference>
<keyword evidence="8" id="KW-0131">Cell cycle</keyword>